<proteinExistence type="predicted"/>
<organism evidence="1 2">
    <name type="scientific">Acanthoscelides obtectus</name>
    <name type="common">Bean weevil</name>
    <name type="synonym">Bruchus obtectus</name>
    <dbReference type="NCBI Taxonomy" id="200917"/>
    <lineage>
        <taxon>Eukaryota</taxon>
        <taxon>Metazoa</taxon>
        <taxon>Ecdysozoa</taxon>
        <taxon>Arthropoda</taxon>
        <taxon>Hexapoda</taxon>
        <taxon>Insecta</taxon>
        <taxon>Pterygota</taxon>
        <taxon>Neoptera</taxon>
        <taxon>Endopterygota</taxon>
        <taxon>Coleoptera</taxon>
        <taxon>Polyphaga</taxon>
        <taxon>Cucujiformia</taxon>
        <taxon>Chrysomeloidea</taxon>
        <taxon>Chrysomelidae</taxon>
        <taxon>Bruchinae</taxon>
        <taxon>Bruchini</taxon>
        <taxon>Acanthoscelides</taxon>
    </lineage>
</organism>
<comment type="caution">
    <text evidence="1">The sequence shown here is derived from an EMBL/GenBank/DDBJ whole genome shotgun (WGS) entry which is preliminary data.</text>
</comment>
<dbReference type="Proteomes" id="UP001152888">
    <property type="component" value="Unassembled WGS sequence"/>
</dbReference>
<accession>A0A9P0PSC8</accession>
<dbReference type="OrthoDB" id="6774481at2759"/>
<dbReference type="EMBL" id="CAKOFQ010007223">
    <property type="protein sequence ID" value="CAH1995282.1"/>
    <property type="molecule type" value="Genomic_DNA"/>
</dbReference>
<protein>
    <submittedName>
        <fullName evidence="1">Uncharacterized protein</fullName>
    </submittedName>
</protein>
<evidence type="ECO:0000313" key="1">
    <source>
        <dbReference type="EMBL" id="CAH1995282.1"/>
    </source>
</evidence>
<keyword evidence="2" id="KW-1185">Reference proteome</keyword>
<dbReference type="AlphaFoldDB" id="A0A9P0PSC8"/>
<sequence length="66" mass="7665">MYLEEGLNITKMYKEHIVTNGAATVGQYREILNSEFNIAFFKPKNDQCQLCTAYKDVDNDIKLNMQ</sequence>
<name>A0A9P0PSC8_ACAOB</name>
<reference evidence="1" key="1">
    <citation type="submission" date="2022-03" db="EMBL/GenBank/DDBJ databases">
        <authorList>
            <person name="Sayadi A."/>
        </authorList>
    </citation>
    <scope>NUCLEOTIDE SEQUENCE</scope>
</reference>
<evidence type="ECO:0000313" key="2">
    <source>
        <dbReference type="Proteomes" id="UP001152888"/>
    </source>
</evidence>
<gene>
    <name evidence="1" type="ORF">ACAOBT_LOCUS22519</name>
</gene>